<accession>W6QCA6</accession>
<organism evidence="1 2">
    <name type="scientific">Penicillium roqueforti (strain FM164)</name>
    <dbReference type="NCBI Taxonomy" id="1365484"/>
    <lineage>
        <taxon>Eukaryota</taxon>
        <taxon>Fungi</taxon>
        <taxon>Dikarya</taxon>
        <taxon>Ascomycota</taxon>
        <taxon>Pezizomycotina</taxon>
        <taxon>Eurotiomycetes</taxon>
        <taxon>Eurotiomycetidae</taxon>
        <taxon>Eurotiales</taxon>
        <taxon>Aspergillaceae</taxon>
        <taxon>Penicillium</taxon>
    </lineage>
</organism>
<dbReference type="AlphaFoldDB" id="W6QCA6"/>
<protein>
    <submittedName>
        <fullName evidence="1">Genomic scaffold, ProqFM164S03</fullName>
    </submittedName>
</protein>
<dbReference type="Proteomes" id="UP000030686">
    <property type="component" value="Unassembled WGS sequence"/>
</dbReference>
<reference evidence="1" key="1">
    <citation type="journal article" date="2014" name="Nat. Commun.">
        <title>Multiple recent horizontal transfers of a large genomic region in cheese making fungi.</title>
        <authorList>
            <person name="Cheeseman K."/>
            <person name="Ropars J."/>
            <person name="Renault P."/>
            <person name="Dupont J."/>
            <person name="Gouzy J."/>
            <person name="Branca A."/>
            <person name="Abraham A.L."/>
            <person name="Ceppi M."/>
            <person name="Conseiller E."/>
            <person name="Debuchy R."/>
            <person name="Malagnac F."/>
            <person name="Goarin A."/>
            <person name="Silar P."/>
            <person name="Lacoste S."/>
            <person name="Sallet E."/>
            <person name="Bensimon A."/>
            <person name="Giraud T."/>
            <person name="Brygoo Y."/>
        </authorList>
    </citation>
    <scope>NUCLEOTIDE SEQUENCE [LARGE SCALE GENOMIC DNA]</scope>
    <source>
        <strain evidence="1">FM164</strain>
    </source>
</reference>
<evidence type="ECO:0000313" key="1">
    <source>
        <dbReference type="EMBL" id="CDM34298.1"/>
    </source>
</evidence>
<name>W6QCA6_PENRF</name>
<keyword evidence="2" id="KW-1185">Reference proteome</keyword>
<dbReference type="EMBL" id="HG792017">
    <property type="protein sequence ID" value="CDM34298.1"/>
    <property type="molecule type" value="Genomic_DNA"/>
</dbReference>
<evidence type="ECO:0000313" key="2">
    <source>
        <dbReference type="Proteomes" id="UP000030686"/>
    </source>
</evidence>
<proteinExistence type="predicted"/>
<gene>
    <name evidence="1" type="ORF">PROQFM164_S03g001022</name>
</gene>
<sequence>MSPCIDSILLRKISMASRMSAARQLLKALEQLHKAEIVLCGKSAYPSHENL</sequence>